<feature type="region of interest" description="Disordered" evidence="1">
    <location>
        <begin position="7"/>
        <end position="36"/>
    </location>
</feature>
<feature type="compositionally biased region" description="Polar residues" evidence="1">
    <location>
        <begin position="19"/>
        <end position="30"/>
    </location>
</feature>
<proteinExistence type="predicted"/>
<evidence type="ECO:0000313" key="2">
    <source>
        <dbReference type="EMBL" id="CAI0654771.1"/>
    </source>
</evidence>
<reference evidence="2" key="1">
    <citation type="submission" date="2022-08" db="EMBL/GenBank/DDBJ databases">
        <authorList>
            <person name="Giroux E."/>
            <person name="Giroux E."/>
        </authorList>
    </citation>
    <scope>NUCLEOTIDE SEQUENCE</scope>
    <source>
        <strain evidence="2">H1091258</strain>
    </source>
</reference>
<dbReference type="AlphaFoldDB" id="A0A9W4S8B7"/>
<dbReference type="Proteomes" id="UP001152533">
    <property type="component" value="Unassembled WGS sequence"/>
</dbReference>
<dbReference type="EMBL" id="CAMGZC010002353">
    <property type="protein sequence ID" value="CAI0654771.1"/>
    <property type="molecule type" value="Genomic_DNA"/>
</dbReference>
<gene>
    <name evidence="2" type="ORF">CGXH109_LOCUS141683</name>
</gene>
<protein>
    <submittedName>
        <fullName evidence="2">Uncharacterized protein</fullName>
    </submittedName>
</protein>
<evidence type="ECO:0000256" key="1">
    <source>
        <dbReference type="SAM" id="MobiDB-lite"/>
    </source>
</evidence>
<evidence type="ECO:0000313" key="3">
    <source>
        <dbReference type="Proteomes" id="UP001152533"/>
    </source>
</evidence>
<name>A0A9W4S8B7_9PEZI</name>
<feature type="region of interest" description="Disordered" evidence="1">
    <location>
        <begin position="290"/>
        <end position="314"/>
    </location>
</feature>
<accession>A0A9W4S8B7</accession>
<sequence>MVYKNIRNAAGLINRPDRGSSNTRHPSPQRTNDENRALTEKHAAVLNSSNWRKPLKPHENNTECIRVSKSRKTSGIGTDFNMADPATHLRKPVSGVDPLLVATDPVFGGNAAVVPQEIFTLEKEPGAKVRCLAIHHGRFDERKKKGATPLVMDLVIHDCDDPDCDNGVFNNAEIRRIKSATRFKSQPRDGGILDFEKQLRGAKITPRKLSMVDLTNPCNYDQDNIFSGKDHFKKLQAECQVKKTAIIQDPAVVTVGDKNSDEDAIKKIRFNEMLRKLKSSSMPEYHPVAVVKDSPKDRPRQDSGDSGVDMRSPIKRSLNPLAKEFAAFSSKENPVVAEKRGSETSMNIPLSVLEQIVGQSDQFKPFEEGGGQQISNEAILDTIQKFGLGSAAQQKVTSPFSFESLAMKPALQPSPFPLVPSMSPGVDLNNGIPPISTFMPMQTSPPSHSIHPFINPTIHNRPQPAPVFGPHPQGPGLPPPMAGFGPQTGGFTAGFNRPFVAGPDIGPPGFGPQTFNNLATAPSNMANNGSLNQHQAGQFDNKFLRPQKPRIPDAMAQQKYEEYIEWKKANDPKYALECKNRQARRAIRNNPVPA</sequence>
<keyword evidence="3" id="KW-1185">Reference proteome</keyword>
<comment type="caution">
    <text evidence="2">The sequence shown here is derived from an EMBL/GenBank/DDBJ whole genome shotgun (WGS) entry which is preliminary data.</text>
</comment>
<organism evidence="2 3">
    <name type="scientific">Colletotrichum noveboracense</name>
    <dbReference type="NCBI Taxonomy" id="2664923"/>
    <lineage>
        <taxon>Eukaryota</taxon>
        <taxon>Fungi</taxon>
        <taxon>Dikarya</taxon>
        <taxon>Ascomycota</taxon>
        <taxon>Pezizomycotina</taxon>
        <taxon>Sordariomycetes</taxon>
        <taxon>Hypocreomycetidae</taxon>
        <taxon>Glomerellales</taxon>
        <taxon>Glomerellaceae</taxon>
        <taxon>Colletotrichum</taxon>
        <taxon>Colletotrichum gloeosporioides species complex</taxon>
    </lineage>
</organism>
<feature type="compositionally biased region" description="Basic and acidic residues" evidence="1">
    <location>
        <begin position="293"/>
        <end position="303"/>
    </location>
</feature>